<dbReference type="Pfam" id="PF10694">
    <property type="entry name" value="DUF2500"/>
    <property type="match status" value="1"/>
</dbReference>
<proteinExistence type="predicted"/>
<dbReference type="OrthoDB" id="282886at2"/>
<dbReference type="InterPro" id="IPR019635">
    <property type="entry name" value="DUF2500"/>
</dbReference>
<reference evidence="2 3" key="1">
    <citation type="submission" date="2017-07" db="EMBL/GenBank/DDBJ databases">
        <title>Paenibacillus herberti R33 genome sequencing and assembly.</title>
        <authorList>
            <person name="Su W."/>
        </authorList>
    </citation>
    <scope>NUCLEOTIDE SEQUENCE [LARGE SCALE GENOMIC DNA]</scope>
    <source>
        <strain evidence="2 3">R33</strain>
    </source>
</reference>
<keyword evidence="1" id="KW-1133">Transmembrane helix</keyword>
<dbReference type="EMBL" id="NMUQ01000004">
    <property type="protein sequence ID" value="OXM13131.1"/>
    <property type="molecule type" value="Genomic_DNA"/>
</dbReference>
<protein>
    <recommendedName>
        <fullName evidence="4">DUF2500 domain-containing protein</fullName>
    </recommendedName>
</protein>
<keyword evidence="1" id="KW-0472">Membrane</keyword>
<evidence type="ECO:0008006" key="4">
    <source>
        <dbReference type="Google" id="ProtNLM"/>
    </source>
</evidence>
<evidence type="ECO:0000313" key="3">
    <source>
        <dbReference type="Proteomes" id="UP000215145"/>
    </source>
</evidence>
<sequence>MGLRTASGQSSEEGTGMGTDSGIDSIFSAAGTTLTILIAVIAVIIGAGLLKSYMSWSRNNAQPLLSVKAAVVSKRSRVRSQQPYEEGQNQQTFTDYYATFEVESGDRMEFTVSGRDFGQLAEGDVGKLTFRGSRYQEFQRDNNRVIQFG</sequence>
<evidence type="ECO:0000256" key="1">
    <source>
        <dbReference type="SAM" id="Phobius"/>
    </source>
</evidence>
<dbReference type="Proteomes" id="UP000215145">
    <property type="component" value="Unassembled WGS sequence"/>
</dbReference>
<dbReference type="AlphaFoldDB" id="A0A229NTA6"/>
<feature type="transmembrane region" description="Helical" evidence="1">
    <location>
        <begin position="26"/>
        <end position="50"/>
    </location>
</feature>
<keyword evidence="1" id="KW-0812">Transmembrane</keyword>
<accession>A0A229NTA6</accession>
<organism evidence="2 3">
    <name type="scientific">Paenibacillus herberti</name>
    <dbReference type="NCBI Taxonomy" id="1619309"/>
    <lineage>
        <taxon>Bacteria</taxon>
        <taxon>Bacillati</taxon>
        <taxon>Bacillota</taxon>
        <taxon>Bacilli</taxon>
        <taxon>Bacillales</taxon>
        <taxon>Paenibacillaceae</taxon>
        <taxon>Paenibacillus</taxon>
    </lineage>
</organism>
<name>A0A229NTA6_9BACL</name>
<gene>
    <name evidence="2" type="ORF">CGZ75_23470</name>
</gene>
<keyword evidence="3" id="KW-1185">Reference proteome</keyword>
<comment type="caution">
    <text evidence="2">The sequence shown here is derived from an EMBL/GenBank/DDBJ whole genome shotgun (WGS) entry which is preliminary data.</text>
</comment>
<evidence type="ECO:0000313" key="2">
    <source>
        <dbReference type="EMBL" id="OXM13131.1"/>
    </source>
</evidence>
<dbReference type="Gene3D" id="2.40.50.660">
    <property type="match status" value="1"/>
</dbReference>